<dbReference type="InterPro" id="IPR051409">
    <property type="entry name" value="Atypical_kinase_ADCK"/>
</dbReference>
<proteinExistence type="inferred from homology"/>
<dbReference type="PANTHER" id="PTHR43851">
    <property type="match status" value="1"/>
</dbReference>
<reference evidence="6 7" key="1">
    <citation type="submission" date="2019-01" db="EMBL/GenBank/DDBJ databases">
        <title>Nocardioides guangzhouensis sp. nov., an actinobacterium isolated from soil.</title>
        <authorList>
            <person name="Fu Y."/>
            <person name="Cai Y."/>
            <person name="Lin Z."/>
            <person name="Chen P."/>
        </authorList>
    </citation>
    <scope>NUCLEOTIDE SEQUENCE [LARGE SCALE GENOMIC DNA]</scope>
    <source>
        <strain evidence="6 7">NBRC 105384</strain>
    </source>
</reference>
<dbReference type="CDD" id="cd13970">
    <property type="entry name" value="ABC1_ADCK3"/>
    <property type="match status" value="1"/>
</dbReference>
<evidence type="ECO:0000256" key="4">
    <source>
        <dbReference type="ARBA" id="ARBA00022840"/>
    </source>
</evidence>
<dbReference type="InterPro" id="IPR004147">
    <property type="entry name" value="ABC1_dom"/>
</dbReference>
<comment type="similarity">
    <text evidence="1">Belongs to the protein kinase superfamily. ADCK protein kinase family.</text>
</comment>
<feature type="domain" description="ABC1 atypical kinase-like" evidence="5">
    <location>
        <begin position="93"/>
        <end position="328"/>
    </location>
</feature>
<dbReference type="SUPFAM" id="SSF56112">
    <property type="entry name" value="Protein kinase-like (PK-like)"/>
    <property type="match status" value="1"/>
</dbReference>
<evidence type="ECO:0000256" key="1">
    <source>
        <dbReference type="ARBA" id="ARBA00009670"/>
    </source>
</evidence>
<comment type="caution">
    <text evidence="6">The sequence shown here is derived from an EMBL/GenBank/DDBJ whole genome shotgun (WGS) entry which is preliminary data.</text>
</comment>
<keyword evidence="6" id="KW-0418">Kinase</keyword>
<keyword evidence="3" id="KW-0547">Nucleotide-binding</keyword>
<name>A0A4Q5J6I1_9ACTN</name>
<evidence type="ECO:0000313" key="7">
    <source>
        <dbReference type="Proteomes" id="UP000291189"/>
    </source>
</evidence>
<evidence type="ECO:0000259" key="5">
    <source>
        <dbReference type="Pfam" id="PF03109"/>
    </source>
</evidence>
<dbReference type="GO" id="GO:0005524">
    <property type="term" value="F:ATP binding"/>
    <property type="evidence" value="ECO:0007669"/>
    <property type="project" value="UniProtKB-KW"/>
</dbReference>
<dbReference type="OrthoDB" id="9795390at2"/>
<dbReference type="InterPro" id="IPR011009">
    <property type="entry name" value="Kinase-like_dom_sf"/>
</dbReference>
<protein>
    <submittedName>
        <fullName evidence="6">AarF/ABC1/UbiB kinase family protein</fullName>
    </submittedName>
</protein>
<keyword evidence="7" id="KW-1185">Reference proteome</keyword>
<organism evidence="6 7">
    <name type="scientific">Nocardioides iriomotensis</name>
    <dbReference type="NCBI Taxonomy" id="715784"/>
    <lineage>
        <taxon>Bacteria</taxon>
        <taxon>Bacillati</taxon>
        <taxon>Actinomycetota</taxon>
        <taxon>Actinomycetes</taxon>
        <taxon>Propionibacteriales</taxon>
        <taxon>Nocardioidaceae</taxon>
        <taxon>Nocardioides</taxon>
    </lineage>
</organism>
<keyword evidence="4" id="KW-0067">ATP-binding</keyword>
<dbReference type="Pfam" id="PF03109">
    <property type="entry name" value="ABC1"/>
    <property type="match status" value="1"/>
</dbReference>
<evidence type="ECO:0000256" key="2">
    <source>
        <dbReference type="ARBA" id="ARBA00022679"/>
    </source>
</evidence>
<dbReference type="AlphaFoldDB" id="A0A4Q5J6I1"/>
<dbReference type="RefSeq" id="WP_129985587.1">
    <property type="nucleotide sequence ID" value="NZ_SDPU01000012.1"/>
</dbReference>
<accession>A0A4Q5J6I1</accession>
<dbReference type="EMBL" id="SDPU01000012">
    <property type="protein sequence ID" value="RYU14073.1"/>
    <property type="molecule type" value="Genomic_DNA"/>
</dbReference>
<dbReference type="Proteomes" id="UP000291189">
    <property type="component" value="Unassembled WGS sequence"/>
</dbReference>
<sequence>MTELPRKAVARTARLAALPLGYAGRTAMGMGRRIGGAPAEAVLTEVQQRTAEQLFRTLGELKGGAMKMGQALSILESALPEEVAAPYREQLTRLQDSAPPMSAATVRAVLSAELGRHWRDELVEFDEDPAAAASIGQVHRGRWKDGREVAVKLQYPGAGEALMSDLRQLARVARTFGSLVPGVDVKPLIAEMQERVAEELDYTLEAEAQAQFAAEFEGDPDVLVPHVVTHTSRVLVSEWVESPASLARLIAEGTQEQRDHYGERYIRFLFAGPARVGLLHADPHPGNFRVLPTEDGSLGGLGVVDFGAVARLPERSLPHSIGALLRIASYDDYDDVLTGLRDEGFVKPNIRVDPAELRAYLGPFVEPARTETFRFSREWMRAQFQRIQDPKQPGSTLVLKLNLPPSYLLIHRVWVGSIGVLSQLGAELPFRAILEESLPGFAERA</sequence>
<evidence type="ECO:0000256" key="3">
    <source>
        <dbReference type="ARBA" id="ARBA00022741"/>
    </source>
</evidence>
<evidence type="ECO:0000313" key="6">
    <source>
        <dbReference type="EMBL" id="RYU14073.1"/>
    </source>
</evidence>
<dbReference type="InterPro" id="IPR034646">
    <property type="entry name" value="ADCK3_dom"/>
</dbReference>
<gene>
    <name evidence="6" type="ORF">ETU37_03960</name>
</gene>
<keyword evidence="2" id="KW-0808">Transferase</keyword>
<dbReference type="PANTHER" id="PTHR43851:SF3">
    <property type="entry name" value="COENZYME Q8"/>
    <property type="match status" value="1"/>
</dbReference>
<dbReference type="GO" id="GO:0016301">
    <property type="term" value="F:kinase activity"/>
    <property type="evidence" value="ECO:0007669"/>
    <property type="project" value="UniProtKB-KW"/>
</dbReference>